<sequence>MPIFKLKKMMKQSHLTSTRMLCHSN</sequence>
<proteinExistence type="predicted"/>
<accession>A0A2P2QFF5</accession>
<reference evidence="1" key="1">
    <citation type="submission" date="2018-02" db="EMBL/GenBank/DDBJ databases">
        <title>Rhizophora mucronata_Transcriptome.</title>
        <authorList>
            <person name="Meera S.P."/>
            <person name="Sreeshan A."/>
            <person name="Augustine A."/>
        </authorList>
    </citation>
    <scope>NUCLEOTIDE SEQUENCE</scope>
    <source>
        <tissue evidence="1">Leaf</tissue>
    </source>
</reference>
<protein>
    <submittedName>
        <fullName evidence="1">Uncharacterized protein</fullName>
    </submittedName>
</protein>
<name>A0A2P2QFF5_RHIMU</name>
<organism evidence="1">
    <name type="scientific">Rhizophora mucronata</name>
    <name type="common">Asiatic mangrove</name>
    <dbReference type="NCBI Taxonomy" id="61149"/>
    <lineage>
        <taxon>Eukaryota</taxon>
        <taxon>Viridiplantae</taxon>
        <taxon>Streptophyta</taxon>
        <taxon>Embryophyta</taxon>
        <taxon>Tracheophyta</taxon>
        <taxon>Spermatophyta</taxon>
        <taxon>Magnoliopsida</taxon>
        <taxon>eudicotyledons</taxon>
        <taxon>Gunneridae</taxon>
        <taxon>Pentapetalae</taxon>
        <taxon>rosids</taxon>
        <taxon>fabids</taxon>
        <taxon>Malpighiales</taxon>
        <taxon>Rhizophoraceae</taxon>
        <taxon>Rhizophora</taxon>
    </lineage>
</organism>
<dbReference type="EMBL" id="GGEC01085227">
    <property type="protein sequence ID" value="MBX65711.1"/>
    <property type="molecule type" value="Transcribed_RNA"/>
</dbReference>
<dbReference type="AlphaFoldDB" id="A0A2P2QFF5"/>
<evidence type="ECO:0000313" key="1">
    <source>
        <dbReference type="EMBL" id="MBX65711.1"/>
    </source>
</evidence>